<reference evidence="3" key="1">
    <citation type="journal article" date="2014" name="Int. J. Syst. Evol. Microbiol.">
        <title>Complete genome sequence of Corynebacterium casei LMG S-19264T (=DSM 44701T), isolated from a smear-ripened cheese.</title>
        <authorList>
            <consortium name="US DOE Joint Genome Institute (JGI-PGF)"/>
            <person name="Walter F."/>
            <person name="Albersmeier A."/>
            <person name="Kalinowski J."/>
            <person name="Ruckert C."/>
        </authorList>
    </citation>
    <scope>NUCLEOTIDE SEQUENCE</scope>
    <source>
        <strain evidence="3">JCM 31740</strain>
    </source>
</reference>
<sequence>MGTTVAYYNGSFSTILKVYSLNGSLLEVRVLPGADLLQLAASESTLFGVALAKGNLEAFVASLPGLSMEIYFLPYSSASFLPSGAGVQVLYLGTCSTRTLVSLVGRFLITFASTCNDGEHRLNVSVRDLLSGAVSNALTVPFNDSLLVGNASLVVLNGEGAFIYSLLPSPKEVISLSNATFVGGGPPIVFVRGNNTLLFDGEGNEVGSLRGRYQYLAGYTENGSYTVALVPLGEQPTFLARPSTIVLLTSDGSRSVSVIEAPLPSQAVFVDGRLFGLYASSSGWIVRSLEYNVSSVLNLTGPVELGELDGYLMVSEVRSPEYLSASLPGTASVLYSVPNLTEVAYVPYPLLPVAVTGDKVLLAGNRLLLSPLPYFHRGGGPPLFPLVVVPSVVFMLVLLYYLYRRRR</sequence>
<dbReference type="Proteomes" id="UP000276741">
    <property type="component" value="Chromosome"/>
</dbReference>
<dbReference type="AlphaFoldDB" id="A0A348B4V6"/>
<reference evidence="4" key="2">
    <citation type="submission" date="2018-04" db="EMBL/GenBank/DDBJ databases">
        <title>Complete genome sequence of Sulfodiicoccus acidiphilus strain HS-1.</title>
        <authorList>
            <person name="Sakai H.D."/>
            <person name="Kurosawa N."/>
        </authorList>
    </citation>
    <scope>NUCLEOTIDE SEQUENCE [LARGE SCALE GENOMIC DNA]</scope>
    <source>
        <strain evidence="4">HS-1</strain>
    </source>
</reference>
<name>A0A348B4V6_9CREN</name>
<evidence type="ECO:0000313" key="4">
    <source>
        <dbReference type="Proteomes" id="UP000276741"/>
    </source>
</evidence>
<keyword evidence="1" id="KW-0812">Transmembrane</keyword>
<gene>
    <name evidence="3" type="ORF">GCM10007116_21890</name>
    <name evidence="2" type="ORF">HS1genome_1597</name>
</gene>
<evidence type="ECO:0000313" key="2">
    <source>
        <dbReference type="EMBL" id="BBD73208.1"/>
    </source>
</evidence>
<evidence type="ECO:0000313" key="3">
    <source>
        <dbReference type="EMBL" id="GGU04914.1"/>
    </source>
</evidence>
<dbReference type="EMBL" id="BMQS01000031">
    <property type="protein sequence ID" value="GGU04914.1"/>
    <property type="molecule type" value="Genomic_DNA"/>
</dbReference>
<proteinExistence type="predicted"/>
<organism evidence="2 4">
    <name type="scientific">Sulfodiicoccus acidiphilus</name>
    <dbReference type="NCBI Taxonomy" id="1670455"/>
    <lineage>
        <taxon>Archaea</taxon>
        <taxon>Thermoproteota</taxon>
        <taxon>Thermoprotei</taxon>
        <taxon>Sulfolobales</taxon>
        <taxon>Sulfolobaceae</taxon>
        <taxon>Sulfodiicoccus</taxon>
    </lineage>
</organism>
<dbReference type="Proteomes" id="UP000616143">
    <property type="component" value="Unassembled WGS sequence"/>
</dbReference>
<reference evidence="2" key="3">
    <citation type="journal article" date="2019" name="BMC Res. Notes">
        <title>Complete genome sequence of the Sulfodiicoccus acidiphilus strain HS-1T, the first crenarchaeon that lacks polB3, isolated from an acidic hot spring in Ohwaku-dani, Hakone, Japan.</title>
        <authorList>
            <person name="Sakai H.D."/>
            <person name="Kurosawa N."/>
        </authorList>
    </citation>
    <scope>NUCLEOTIDE SEQUENCE</scope>
    <source>
        <strain evidence="2">HS-1</strain>
    </source>
</reference>
<keyword evidence="1" id="KW-1133">Transmembrane helix</keyword>
<dbReference type="KEGG" id="sacd:HS1genome_1597"/>
<reference evidence="3" key="4">
    <citation type="submission" date="2020-09" db="EMBL/GenBank/DDBJ databases">
        <authorList>
            <person name="Sun Q."/>
            <person name="Ohkuma M."/>
        </authorList>
    </citation>
    <scope>NUCLEOTIDE SEQUENCE</scope>
    <source>
        <strain evidence="3">JCM 31740</strain>
    </source>
</reference>
<feature type="transmembrane region" description="Helical" evidence="1">
    <location>
        <begin position="383"/>
        <end position="403"/>
    </location>
</feature>
<accession>A0A348B4V6</accession>
<protein>
    <submittedName>
        <fullName evidence="2">Uncharacterized protein</fullName>
    </submittedName>
</protein>
<keyword evidence="4" id="KW-1185">Reference proteome</keyword>
<dbReference type="EMBL" id="AP018553">
    <property type="protein sequence ID" value="BBD73208.1"/>
    <property type="molecule type" value="Genomic_DNA"/>
</dbReference>
<keyword evidence="1" id="KW-0472">Membrane</keyword>
<evidence type="ECO:0000256" key="1">
    <source>
        <dbReference type="SAM" id="Phobius"/>
    </source>
</evidence>